<comment type="caution">
    <text evidence="1">The sequence shown here is derived from an EMBL/GenBank/DDBJ whole genome shotgun (WGS) entry which is preliminary data.</text>
</comment>
<evidence type="ECO:0000313" key="2">
    <source>
        <dbReference type="Proteomes" id="UP000612893"/>
    </source>
</evidence>
<sequence length="105" mass="11824">MFESAARVSVLDMVPFATDELTSLGDVSHPVQAYLNILAPSSRRPQLSALEWIARRSTQVFTAETMPWQRLRRPHVLKIRGLLEESYQPATANRMLSAVASRVMV</sequence>
<dbReference type="AlphaFoldDB" id="A0A934NEX8"/>
<protein>
    <submittedName>
        <fullName evidence="1">Uncharacterized protein</fullName>
    </submittedName>
</protein>
<proteinExistence type="predicted"/>
<keyword evidence="2" id="KW-1185">Reference proteome</keyword>
<accession>A0A934NEX8</accession>
<dbReference type="EMBL" id="JAEKNR010000182">
    <property type="protein sequence ID" value="MBJ7600037.1"/>
    <property type="molecule type" value="Genomic_DNA"/>
</dbReference>
<evidence type="ECO:0000313" key="1">
    <source>
        <dbReference type="EMBL" id="MBJ7600037.1"/>
    </source>
</evidence>
<dbReference type="RefSeq" id="WP_338203717.1">
    <property type="nucleotide sequence ID" value="NZ_JAEKNR010000182.1"/>
</dbReference>
<name>A0A934NEX8_9BACT</name>
<dbReference type="Proteomes" id="UP000612893">
    <property type="component" value="Unassembled WGS sequence"/>
</dbReference>
<gene>
    <name evidence="1" type="ORF">JF922_18415</name>
</gene>
<organism evidence="1 2">
    <name type="scientific">Candidatus Nephthysia bennettiae</name>
    <dbReference type="NCBI Taxonomy" id="3127016"/>
    <lineage>
        <taxon>Bacteria</taxon>
        <taxon>Bacillati</taxon>
        <taxon>Candidatus Dormiibacterota</taxon>
        <taxon>Candidatus Dormibacteria</taxon>
        <taxon>Candidatus Dormibacterales</taxon>
        <taxon>Candidatus Dormibacteraceae</taxon>
        <taxon>Candidatus Nephthysia</taxon>
    </lineage>
</organism>
<reference evidence="1" key="1">
    <citation type="submission" date="2020-10" db="EMBL/GenBank/DDBJ databases">
        <title>Ca. Dormibacterota MAGs.</title>
        <authorList>
            <person name="Montgomery K."/>
        </authorList>
    </citation>
    <scope>NUCLEOTIDE SEQUENCE [LARGE SCALE GENOMIC DNA]</scope>
    <source>
        <strain evidence="1">SC8812_S17_10</strain>
    </source>
</reference>